<name>A0A183FEX6_HELPZ</name>
<evidence type="ECO:0000256" key="1">
    <source>
        <dbReference type="SAM" id="MobiDB-lite"/>
    </source>
</evidence>
<organism evidence="3 4">
    <name type="scientific">Heligmosomoides polygyrus</name>
    <name type="common">Parasitic roundworm</name>
    <dbReference type="NCBI Taxonomy" id="6339"/>
    <lineage>
        <taxon>Eukaryota</taxon>
        <taxon>Metazoa</taxon>
        <taxon>Ecdysozoa</taxon>
        <taxon>Nematoda</taxon>
        <taxon>Chromadorea</taxon>
        <taxon>Rhabditida</taxon>
        <taxon>Rhabditina</taxon>
        <taxon>Rhabditomorpha</taxon>
        <taxon>Strongyloidea</taxon>
        <taxon>Heligmosomidae</taxon>
        <taxon>Heligmosomoides</taxon>
    </lineage>
</organism>
<protein>
    <submittedName>
        <fullName evidence="4">Secreted protein</fullName>
    </submittedName>
</protein>
<feature type="region of interest" description="Disordered" evidence="1">
    <location>
        <begin position="41"/>
        <end position="79"/>
    </location>
</feature>
<gene>
    <name evidence="2" type="ORF">HPBE_LOCUS4985</name>
</gene>
<dbReference type="WBParaSite" id="HPBE_0000498401-mRNA-1">
    <property type="protein sequence ID" value="HPBE_0000498401-mRNA-1"/>
    <property type="gene ID" value="HPBE_0000498401"/>
</dbReference>
<proteinExistence type="predicted"/>
<dbReference type="EMBL" id="UZAH01025393">
    <property type="protein sequence ID" value="VDO63036.1"/>
    <property type="molecule type" value="Genomic_DNA"/>
</dbReference>
<accession>A0A183FEX6</accession>
<accession>A0A3P7WQK9</accession>
<dbReference type="Proteomes" id="UP000050761">
    <property type="component" value="Unassembled WGS sequence"/>
</dbReference>
<evidence type="ECO:0000313" key="2">
    <source>
        <dbReference type="EMBL" id="VDO63036.1"/>
    </source>
</evidence>
<dbReference type="AlphaFoldDB" id="A0A183FEX6"/>
<keyword evidence="3" id="KW-1185">Reference proteome</keyword>
<evidence type="ECO:0000313" key="3">
    <source>
        <dbReference type="Proteomes" id="UP000050761"/>
    </source>
</evidence>
<reference evidence="4" key="2">
    <citation type="submission" date="2019-09" db="UniProtKB">
        <authorList>
            <consortium name="WormBaseParasite"/>
        </authorList>
    </citation>
    <scope>IDENTIFICATION</scope>
</reference>
<sequence>MKRTLPRFLSFRRPKRRLVNSLSAPLIWSTSESSMCVNGNINNNNNNNNHHHHDYDMVRSSLRSAAQADHPASRSGSSPNMVLFSRIFY</sequence>
<reference evidence="2 3" key="1">
    <citation type="submission" date="2018-11" db="EMBL/GenBank/DDBJ databases">
        <authorList>
            <consortium name="Pathogen Informatics"/>
        </authorList>
    </citation>
    <scope>NUCLEOTIDE SEQUENCE [LARGE SCALE GENOMIC DNA]</scope>
</reference>
<evidence type="ECO:0000313" key="4">
    <source>
        <dbReference type="WBParaSite" id="HPBE_0000498401-mRNA-1"/>
    </source>
</evidence>